<protein>
    <recommendedName>
        <fullName evidence="4">Nucleoside triphosphate pyrophosphohydrolase</fullName>
        <ecNumber evidence="3">3.6.1.8</ecNumber>
    </recommendedName>
</protein>
<dbReference type="STRING" id="349215.A11S_1208"/>
<dbReference type="PANTHER" id="PTHR30522">
    <property type="entry name" value="NUCLEOSIDE TRIPHOSPHATE PYROPHOSPHOHYDROLASE"/>
    <property type="match status" value="1"/>
</dbReference>
<dbReference type="RefSeq" id="WP_015467559.1">
    <property type="nucleotide sequence ID" value="NC_020812.1"/>
</dbReference>
<feature type="domain" description="NTP pyrophosphohydrolase MazG-like" evidence="5">
    <location>
        <begin position="174"/>
        <end position="232"/>
    </location>
</feature>
<dbReference type="PATRIC" id="fig|349215.9.peg.1164"/>
<proteinExistence type="inferred from homology"/>
<evidence type="ECO:0000256" key="1">
    <source>
        <dbReference type="ARBA" id="ARBA00052141"/>
    </source>
</evidence>
<dbReference type="FunFam" id="1.10.287.1080:FF:000003">
    <property type="entry name" value="Nucleoside triphosphate pyrophosphohydrolase"/>
    <property type="match status" value="1"/>
</dbReference>
<dbReference type="SUPFAM" id="SSF101386">
    <property type="entry name" value="all-alpha NTP pyrophosphatases"/>
    <property type="match status" value="2"/>
</dbReference>
<dbReference type="NCBIfam" id="NF007113">
    <property type="entry name" value="PRK09562.1"/>
    <property type="match status" value="1"/>
</dbReference>
<dbReference type="GO" id="GO:0046061">
    <property type="term" value="P:dATP catabolic process"/>
    <property type="evidence" value="ECO:0007669"/>
    <property type="project" value="TreeGrafter"/>
</dbReference>
<dbReference type="GO" id="GO:0046076">
    <property type="term" value="P:dTTP catabolic process"/>
    <property type="evidence" value="ECO:0007669"/>
    <property type="project" value="TreeGrafter"/>
</dbReference>
<evidence type="ECO:0000256" key="3">
    <source>
        <dbReference type="ARBA" id="ARBA00066372"/>
    </source>
</evidence>
<dbReference type="Pfam" id="PF03819">
    <property type="entry name" value="MazG"/>
    <property type="match status" value="2"/>
</dbReference>
<name>M4VJ14_9BACT</name>
<comment type="similarity">
    <text evidence="2">Belongs to the nucleoside triphosphate pyrophosphohydrolase family.</text>
</comment>
<dbReference type="AlphaFoldDB" id="M4VJ14"/>
<keyword evidence="6" id="KW-0378">Hydrolase</keyword>
<dbReference type="GO" id="GO:0046081">
    <property type="term" value="P:dUTP catabolic process"/>
    <property type="evidence" value="ECO:0007669"/>
    <property type="project" value="TreeGrafter"/>
</dbReference>
<dbReference type="EMBL" id="CP003538">
    <property type="protein sequence ID" value="AGH98021.1"/>
    <property type="molecule type" value="Genomic_DNA"/>
</dbReference>
<evidence type="ECO:0000313" key="6">
    <source>
        <dbReference type="EMBL" id="AGH98021.1"/>
    </source>
</evidence>
<comment type="catalytic activity">
    <reaction evidence="1">
        <text>ATP + H2O = AMP + diphosphate + H(+)</text>
        <dbReference type="Rhea" id="RHEA:14245"/>
        <dbReference type="ChEBI" id="CHEBI:15377"/>
        <dbReference type="ChEBI" id="CHEBI:15378"/>
        <dbReference type="ChEBI" id="CHEBI:30616"/>
        <dbReference type="ChEBI" id="CHEBI:33019"/>
        <dbReference type="ChEBI" id="CHEBI:456215"/>
        <dbReference type="EC" id="3.6.1.8"/>
    </reaction>
</comment>
<dbReference type="GO" id="GO:0047693">
    <property type="term" value="F:ATP diphosphatase activity"/>
    <property type="evidence" value="ECO:0007669"/>
    <property type="project" value="UniProtKB-EC"/>
</dbReference>
<dbReference type="GO" id="GO:0006203">
    <property type="term" value="P:dGTP catabolic process"/>
    <property type="evidence" value="ECO:0007669"/>
    <property type="project" value="TreeGrafter"/>
</dbReference>
<dbReference type="CDD" id="cd11529">
    <property type="entry name" value="NTP-PPase_MazG_Cterm"/>
    <property type="match status" value="1"/>
</dbReference>
<dbReference type="GO" id="GO:0006950">
    <property type="term" value="P:response to stress"/>
    <property type="evidence" value="ECO:0007669"/>
    <property type="project" value="UniProtKB-ARBA"/>
</dbReference>
<dbReference type="CDD" id="cd11528">
    <property type="entry name" value="NTP-PPase_MazG_Nterm"/>
    <property type="match status" value="1"/>
</dbReference>
<accession>M4VJ14</accession>
<organism evidence="6 7">
    <name type="scientific">Micavibrio aeruginosavorus EPB</name>
    <dbReference type="NCBI Taxonomy" id="349215"/>
    <lineage>
        <taxon>Bacteria</taxon>
        <taxon>Pseudomonadati</taxon>
        <taxon>Bdellovibrionota</taxon>
        <taxon>Bdellovibrionia</taxon>
        <taxon>Bdellovibrionales</taxon>
        <taxon>Pseudobdellovibrionaceae</taxon>
        <taxon>Micavibrio</taxon>
    </lineage>
</organism>
<dbReference type="FunFam" id="1.10.287.1080:FF:000001">
    <property type="entry name" value="Nucleoside triphosphate pyrophosphohydrolase"/>
    <property type="match status" value="1"/>
</dbReference>
<dbReference type="NCBIfam" id="TIGR00444">
    <property type="entry name" value="mazG"/>
    <property type="match status" value="1"/>
</dbReference>
<dbReference type="EC" id="3.6.1.8" evidence="3"/>
<dbReference type="GO" id="GO:0046052">
    <property type="term" value="P:UTP catabolic process"/>
    <property type="evidence" value="ECO:0007669"/>
    <property type="project" value="TreeGrafter"/>
</dbReference>
<dbReference type="KEGG" id="man:A11S_1208"/>
<feature type="domain" description="NTP pyrophosphohydrolase MazG-like" evidence="5">
    <location>
        <begin position="36"/>
        <end position="109"/>
    </location>
</feature>
<dbReference type="InterPro" id="IPR011551">
    <property type="entry name" value="NTP_PyrPHydrolase_MazG"/>
</dbReference>
<evidence type="ECO:0000256" key="2">
    <source>
        <dbReference type="ARBA" id="ARBA00061115"/>
    </source>
</evidence>
<gene>
    <name evidence="6" type="ORF">A11S_1208</name>
</gene>
<dbReference type="Gene3D" id="1.10.287.1080">
    <property type="entry name" value="MazG-like"/>
    <property type="match status" value="2"/>
</dbReference>
<dbReference type="InterPro" id="IPR048015">
    <property type="entry name" value="NTP-PPase_MazG-like_N"/>
</dbReference>
<dbReference type="GO" id="GO:0046047">
    <property type="term" value="P:TTP catabolic process"/>
    <property type="evidence" value="ECO:0007669"/>
    <property type="project" value="TreeGrafter"/>
</dbReference>
<sequence>MTANTPHDPCPSMKELIAVMAKLRDPNGGCPWDLVQNFETIAPYTIEEAYEVAEAINTNDMKSLQEELGDLLMQVVYHAQMASEAGHFTFEDVVAGITAKMIHRHPHVFGEAKAADAKDVEKRIWEDQKDKEKGPRDSILDDVPHALPALMRGQKLAKRAARVGFEWPEAVHVLDKLEEEIAELREALAGKNQAEIQDELGDMMFCLMNFGRMLDLDAEETLRKTNDKFERRFRGIERDLKAMNKEFSDTNLEEMEALWQAQKRITG</sequence>
<dbReference type="InterPro" id="IPR048011">
    <property type="entry name" value="NTP-PPase_MazG-like_C"/>
</dbReference>
<evidence type="ECO:0000313" key="7">
    <source>
        <dbReference type="Proteomes" id="UP000011932"/>
    </source>
</evidence>
<dbReference type="OrthoDB" id="9808939at2"/>
<reference evidence="6 7" key="1">
    <citation type="journal article" date="2013" name="ISME J.">
        <title>By their genes ye shall know them: genomic signatures of predatory bacteria.</title>
        <authorList>
            <person name="Pasternak Z."/>
            <person name="Pietrokovski S."/>
            <person name="Rotem O."/>
            <person name="Gophna U."/>
            <person name="Lurie-Weinberger M.N."/>
            <person name="Jurkevitch E."/>
        </authorList>
    </citation>
    <scope>NUCLEOTIDE SEQUENCE [LARGE SCALE GENOMIC DNA]</scope>
    <source>
        <strain evidence="6">EPB</strain>
    </source>
</reference>
<dbReference type="PANTHER" id="PTHR30522:SF0">
    <property type="entry name" value="NUCLEOSIDE TRIPHOSPHATE PYROPHOSPHOHYDROLASE"/>
    <property type="match status" value="1"/>
</dbReference>
<dbReference type="Proteomes" id="UP000011932">
    <property type="component" value="Chromosome"/>
</dbReference>
<dbReference type="HOGENOM" id="CLU_038356_0_1_5"/>
<evidence type="ECO:0000259" key="5">
    <source>
        <dbReference type="Pfam" id="PF03819"/>
    </source>
</evidence>
<dbReference type="InterPro" id="IPR004518">
    <property type="entry name" value="MazG-like_dom"/>
</dbReference>
<evidence type="ECO:0000256" key="4">
    <source>
        <dbReference type="ARBA" id="ARBA00074799"/>
    </source>
</evidence>